<evidence type="ECO:0000256" key="13">
    <source>
        <dbReference type="SAM" id="Phobius"/>
    </source>
</evidence>
<evidence type="ECO:0000256" key="11">
    <source>
        <dbReference type="ARBA" id="ARBA00023303"/>
    </source>
</evidence>
<sequence length="193" mass="21676">MRTNQLEAFSDGVMAIIITIMVLELKVPHGATLAALQPLLPVLSSYVLSFVYIGIYWNNHHHLFHAATRVSGGMLWANLHLLFWLSLFPFVTGWMGENHYDTLPTALYGTVLLMAAIAYWILEWLIVHCEGAQSLLARAVGGDFKGKLSIALYAIAIALAFVQAWLAQMLYLAVALLWLVPDRRIERLLRETN</sequence>
<dbReference type="EMBL" id="MWQO01000005">
    <property type="protein sequence ID" value="THD11953.1"/>
    <property type="molecule type" value="Genomic_DNA"/>
</dbReference>
<dbReference type="GO" id="GO:0016020">
    <property type="term" value="C:membrane"/>
    <property type="evidence" value="ECO:0007669"/>
    <property type="project" value="UniProtKB-SubCell"/>
</dbReference>
<comment type="caution">
    <text evidence="14">The sequence shown here is derived from an EMBL/GenBank/DDBJ whole genome shotgun (WGS) entry which is preliminary data.</text>
</comment>
<comment type="similarity">
    <text evidence="2">Belongs to the TMEM175 family.</text>
</comment>
<comment type="subcellular location">
    <subcellularLocation>
        <location evidence="1">Membrane</location>
        <topology evidence="1">Multi-pass membrane protein</topology>
    </subcellularLocation>
</comment>
<feature type="transmembrane region" description="Helical" evidence="13">
    <location>
        <begin position="150"/>
        <end position="180"/>
    </location>
</feature>
<dbReference type="STRING" id="993689.GCA_002077135_02203"/>
<dbReference type="GO" id="GO:0005267">
    <property type="term" value="F:potassium channel activity"/>
    <property type="evidence" value="ECO:0007669"/>
    <property type="project" value="UniProtKB-KW"/>
</dbReference>
<evidence type="ECO:0000256" key="2">
    <source>
        <dbReference type="ARBA" id="ARBA00006920"/>
    </source>
</evidence>
<dbReference type="InterPro" id="IPR010617">
    <property type="entry name" value="TMEM175-like"/>
</dbReference>
<feature type="transmembrane region" description="Helical" evidence="13">
    <location>
        <begin position="75"/>
        <end position="94"/>
    </location>
</feature>
<evidence type="ECO:0000256" key="5">
    <source>
        <dbReference type="ARBA" id="ARBA00022692"/>
    </source>
</evidence>
<dbReference type="OrthoDB" id="7626281at2"/>
<evidence type="ECO:0000256" key="3">
    <source>
        <dbReference type="ARBA" id="ARBA00022448"/>
    </source>
</evidence>
<keyword evidence="11" id="KW-0407">Ion channel</keyword>
<proteinExistence type="inferred from homology"/>
<dbReference type="RefSeq" id="WP_081127684.1">
    <property type="nucleotide sequence ID" value="NZ_LDOS01000002.1"/>
</dbReference>
<keyword evidence="3" id="KW-0813">Transport</keyword>
<dbReference type="AlphaFoldDB" id="A0A4S3KS71"/>
<evidence type="ECO:0000313" key="15">
    <source>
        <dbReference type="Proteomes" id="UP000307749"/>
    </source>
</evidence>
<comment type="catalytic activity">
    <reaction evidence="12">
        <text>K(+)(in) = K(+)(out)</text>
        <dbReference type="Rhea" id="RHEA:29463"/>
        <dbReference type="ChEBI" id="CHEBI:29103"/>
    </reaction>
</comment>
<dbReference type="GO" id="GO:0015252">
    <property type="term" value="F:proton channel activity"/>
    <property type="evidence" value="ECO:0007669"/>
    <property type="project" value="InterPro"/>
</dbReference>
<keyword evidence="4" id="KW-0633">Potassium transport</keyword>
<feature type="transmembrane region" description="Helical" evidence="13">
    <location>
        <begin position="106"/>
        <end position="127"/>
    </location>
</feature>
<name>A0A4S3KS71_9GAMM</name>
<keyword evidence="6" id="KW-0631">Potassium channel</keyword>
<dbReference type="Pfam" id="PF06736">
    <property type="entry name" value="TMEM175"/>
    <property type="match status" value="1"/>
</dbReference>
<evidence type="ECO:0000256" key="7">
    <source>
        <dbReference type="ARBA" id="ARBA00022958"/>
    </source>
</evidence>
<feature type="transmembrane region" description="Helical" evidence="13">
    <location>
        <begin position="6"/>
        <end position="23"/>
    </location>
</feature>
<evidence type="ECO:0000256" key="9">
    <source>
        <dbReference type="ARBA" id="ARBA00023065"/>
    </source>
</evidence>
<evidence type="ECO:0000256" key="10">
    <source>
        <dbReference type="ARBA" id="ARBA00023136"/>
    </source>
</evidence>
<evidence type="ECO:0000256" key="6">
    <source>
        <dbReference type="ARBA" id="ARBA00022826"/>
    </source>
</evidence>
<feature type="transmembrane region" description="Helical" evidence="13">
    <location>
        <begin position="35"/>
        <end position="55"/>
    </location>
</feature>
<keyword evidence="9" id="KW-0406">Ion transport</keyword>
<gene>
    <name evidence="14" type="ORF">B1806_01455</name>
</gene>
<evidence type="ECO:0000256" key="1">
    <source>
        <dbReference type="ARBA" id="ARBA00004141"/>
    </source>
</evidence>
<keyword evidence="10 13" id="KW-0472">Membrane</keyword>
<evidence type="ECO:0000256" key="8">
    <source>
        <dbReference type="ARBA" id="ARBA00022989"/>
    </source>
</evidence>
<reference evidence="14 15" key="1">
    <citation type="submission" date="2017-02" db="EMBL/GenBank/DDBJ databases">
        <title>Whole genome sequencing of Metallibacterium scheffleri DSM 24874 (T).</title>
        <authorList>
            <person name="Kumar S."/>
            <person name="Patil P."/>
            <person name="Patil P.B."/>
        </authorList>
    </citation>
    <scope>NUCLEOTIDE SEQUENCE [LARGE SCALE GENOMIC DNA]</scope>
    <source>
        <strain evidence="14 15">DSM 24874</strain>
    </source>
</reference>
<dbReference type="Proteomes" id="UP000307749">
    <property type="component" value="Unassembled WGS sequence"/>
</dbReference>
<organism evidence="14 15">
    <name type="scientific">Metallibacterium scheffleri</name>
    <dbReference type="NCBI Taxonomy" id="993689"/>
    <lineage>
        <taxon>Bacteria</taxon>
        <taxon>Pseudomonadati</taxon>
        <taxon>Pseudomonadota</taxon>
        <taxon>Gammaproteobacteria</taxon>
        <taxon>Lysobacterales</taxon>
        <taxon>Rhodanobacteraceae</taxon>
        <taxon>Metallibacterium</taxon>
    </lineage>
</organism>
<keyword evidence="7" id="KW-0630">Potassium</keyword>
<evidence type="ECO:0008006" key="16">
    <source>
        <dbReference type="Google" id="ProtNLM"/>
    </source>
</evidence>
<evidence type="ECO:0000256" key="12">
    <source>
        <dbReference type="ARBA" id="ARBA00034430"/>
    </source>
</evidence>
<accession>A0A4S3KS71</accession>
<keyword evidence="5 13" id="KW-0812">Transmembrane</keyword>
<evidence type="ECO:0000313" key="14">
    <source>
        <dbReference type="EMBL" id="THD11953.1"/>
    </source>
</evidence>
<keyword evidence="8 13" id="KW-1133">Transmembrane helix</keyword>
<keyword evidence="15" id="KW-1185">Reference proteome</keyword>
<evidence type="ECO:0000256" key="4">
    <source>
        <dbReference type="ARBA" id="ARBA00022538"/>
    </source>
</evidence>
<protein>
    <recommendedName>
        <fullName evidence="16">DUF1211 domain-containing protein</fullName>
    </recommendedName>
</protein>